<dbReference type="Proteomes" id="UP000001887">
    <property type="component" value="Chromosome"/>
</dbReference>
<sequence>MNPAAPLNLQLFVIGLGVLVQFVAGLLGSQTDNLLAAFAIGLLSLVVTLAYAVQISYRRGYQAANSRNSRTNHV</sequence>
<proteinExistence type="predicted"/>
<dbReference type="HOGENOM" id="CLU_2684639_0_0_0"/>
<organism evidence="2 3">
    <name type="scientific">Pirellula staleyi (strain ATCC 27377 / DSM 6068 / ICPB 4128)</name>
    <name type="common">Pirella staleyi</name>
    <dbReference type="NCBI Taxonomy" id="530564"/>
    <lineage>
        <taxon>Bacteria</taxon>
        <taxon>Pseudomonadati</taxon>
        <taxon>Planctomycetota</taxon>
        <taxon>Planctomycetia</taxon>
        <taxon>Pirellulales</taxon>
        <taxon>Pirellulaceae</taxon>
        <taxon>Pirellula</taxon>
    </lineage>
</organism>
<dbReference type="KEGG" id="psl:Psta_2990"/>
<evidence type="ECO:0000313" key="3">
    <source>
        <dbReference type="Proteomes" id="UP000001887"/>
    </source>
</evidence>
<keyword evidence="3" id="KW-1185">Reference proteome</keyword>
<feature type="transmembrane region" description="Helical" evidence="1">
    <location>
        <begin position="34"/>
        <end position="53"/>
    </location>
</feature>
<keyword evidence="1" id="KW-0812">Transmembrane</keyword>
<gene>
    <name evidence="2" type="ordered locus">Psta_2990</name>
</gene>
<keyword evidence="1" id="KW-1133">Transmembrane helix</keyword>
<name>D2R9A5_PIRSD</name>
<dbReference type="STRING" id="530564.Psta_2990"/>
<keyword evidence="1" id="KW-0472">Membrane</keyword>
<evidence type="ECO:0000313" key="2">
    <source>
        <dbReference type="EMBL" id="ADB17655.1"/>
    </source>
</evidence>
<accession>D2R9A5</accession>
<evidence type="ECO:0000256" key="1">
    <source>
        <dbReference type="SAM" id="Phobius"/>
    </source>
</evidence>
<reference evidence="2 3" key="1">
    <citation type="journal article" date="2009" name="Stand. Genomic Sci.">
        <title>Complete genome sequence of Pirellula staleyi type strain (ATCC 27377).</title>
        <authorList>
            <person name="Clum A."/>
            <person name="Tindall B.J."/>
            <person name="Sikorski J."/>
            <person name="Ivanova N."/>
            <person name="Mavrommatis K."/>
            <person name="Lucas S."/>
            <person name="Glavina del Rio T."/>
            <person name="Nolan M."/>
            <person name="Chen F."/>
            <person name="Tice H."/>
            <person name="Pitluck S."/>
            <person name="Cheng J.F."/>
            <person name="Chertkov O."/>
            <person name="Brettin T."/>
            <person name="Han C."/>
            <person name="Detter J.C."/>
            <person name="Kuske C."/>
            <person name="Bruce D."/>
            <person name="Goodwin L."/>
            <person name="Ovchinikova G."/>
            <person name="Pati A."/>
            <person name="Mikhailova N."/>
            <person name="Chen A."/>
            <person name="Palaniappan K."/>
            <person name="Land M."/>
            <person name="Hauser L."/>
            <person name="Chang Y.J."/>
            <person name="Jeffries C.D."/>
            <person name="Chain P."/>
            <person name="Rohde M."/>
            <person name="Goker M."/>
            <person name="Bristow J."/>
            <person name="Eisen J.A."/>
            <person name="Markowitz V."/>
            <person name="Hugenholtz P."/>
            <person name="Kyrpides N.C."/>
            <person name="Klenk H.P."/>
            <person name="Lapidus A."/>
        </authorList>
    </citation>
    <scope>NUCLEOTIDE SEQUENCE [LARGE SCALE GENOMIC DNA]</scope>
    <source>
        <strain evidence="3">ATCC 27377 / DSM 6068 / ICPB 4128</strain>
    </source>
</reference>
<feature type="transmembrane region" description="Helical" evidence="1">
    <location>
        <begin position="7"/>
        <end position="28"/>
    </location>
</feature>
<protein>
    <submittedName>
        <fullName evidence="2">Uncharacterized protein</fullName>
    </submittedName>
</protein>
<dbReference type="AlphaFoldDB" id="D2R9A5"/>
<dbReference type="EMBL" id="CP001848">
    <property type="protein sequence ID" value="ADB17655.1"/>
    <property type="molecule type" value="Genomic_DNA"/>
</dbReference>